<gene>
    <name evidence="2" type="ORF">A2831_01435</name>
</gene>
<dbReference type="InterPro" id="IPR011042">
    <property type="entry name" value="6-blade_b-propeller_TolB-like"/>
</dbReference>
<sequence length="607" mass="66551">MSIINKRMQQLNNNLGYEAGGASSPNQQKKKIIIAALLAATALLTGIYLYFKIDWPLRLGAAPTPAAKTAQLLSDAELKTLPSAALGINISNLSVQTYRNQSAGSSSSLIQVARAADNLLSRGIVFERGPRPREIFLYDLPSQNEKRLTNDLFDDYNPTLGGEGQLVYFSVAGNTEGTRSRPLIQAKQKDIDTGSPKNLTEGESLSWRPFISPSGKKAAIIDGFNSFSVADLQAGSARQYLVTSPSSSGSGMGALFWSGDESKIIFQMLGSKQINGKYNMSVAEIDLDQGKVSFLADTEDEEVLPQYLPDNRVSYLGKSENQGQAQFFRALTILDRSSNIYKTFDLSPSVKGGYLWSEDFNRAYFIDKDGLVNVLNINTGEQFVVSAAGAFDGILGWGAYAETILLYKEALGRSFPCYEIFFAYNISNNNPPLKLFETCPVIEQTAAPSPTATGSQRSPQASAMPEVETTSWRTYTSMKYGFEFKYPTAWVVYADRDEGQIHIIQIVSPDDKNTDPYGTTFPGPILEIRIPGDNNSGSTLTISGVQVNDTGWQRSGMGGTLARQILFFANPKVSAYFRTAISGQDESYEKTIFNQIISTFKFTNPLF</sequence>
<accession>A0A1F8EWY7</accession>
<dbReference type="Gene3D" id="2.120.10.30">
    <property type="entry name" value="TolB, C-terminal domain"/>
    <property type="match status" value="1"/>
</dbReference>
<dbReference type="Proteomes" id="UP000177507">
    <property type="component" value="Unassembled WGS sequence"/>
</dbReference>
<evidence type="ECO:0000313" key="2">
    <source>
        <dbReference type="EMBL" id="OGN05382.1"/>
    </source>
</evidence>
<evidence type="ECO:0000256" key="1">
    <source>
        <dbReference type="SAM" id="Phobius"/>
    </source>
</evidence>
<name>A0A1F8EWY7_9BACT</name>
<comment type="caution">
    <text evidence="2">The sequence shown here is derived from an EMBL/GenBank/DDBJ whole genome shotgun (WGS) entry which is preliminary data.</text>
</comment>
<feature type="transmembrane region" description="Helical" evidence="1">
    <location>
        <begin position="32"/>
        <end position="51"/>
    </location>
</feature>
<dbReference type="EMBL" id="MGJI01000009">
    <property type="protein sequence ID" value="OGN05382.1"/>
    <property type="molecule type" value="Genomic_DNA"/>
</dbReference>
<dbReference type="SUPFAM" id="SSF69304">
    <property type="entry name" value="Tricorn protease N-terminal domain"/>
    <property type="match status" value="1"/>
</dbReference>
<keyword evidence="1" id="KW-0472">Membrane</keyword>
<reference evidence="2 3" key="1">
    <citation type="journal article" date="2016" name="Nat. Commun.">
        <title>Thousands of microbial genomes shed light on interconnected biogeochemical processes in an aquifer system.</title>
        <authorList>
            <person name="Anantharaman K."/>
            <person name="Brown C.T."/>
            <person name="Hug L.A."/>
            <person name="Sharon I."/>
            <person name="Castelle C.J."/>
            <person name="Probst A.J."/>
            <person name="Thomas B.C."/>
            <person name="Singh A."/>
            <person name="Wilkins M.J."/>
            <person name="Karaoz U."/>
            <person name="Brodie E.L."/>
            <person name="Williams K.H."/>
            <person name="Hubbard S.S."/>
            <person name="Banfield J.F."/>
        </authorList>
    </citation>
    <scope>NUCLEOTIDE SEQUENCE [LARGE SCALE GENOMIC DNA]</scope>
</reference>
<proteinExistence type="predicted"/>
<dbReference type="STRING" id="1802668.A2831_01435"/>
<organism evidence="2 3">
    <name type="scientific">Candidatus Yanofskybacteria bacterium RIFCSPHIGHO2_01_FULL_44_17</name>
    <dbReference type="NCBI Taxonomy" id="1802668"/>
    <lineage>
        <taxon>Bacteria</taxon>
        <taxon>Candidatus Yanofskyibacteriota</taxon>
    </lineage>
</organism>
<keyword evidence="1" id="KW-1133">Transmembrane helix</keyword>
<evidence type="ECO:0000313" key="3">
    <source>
        <dbReference type="Proteomes" id="UP000177507"/>
    </source>
</evidence>
<protein>
    <submittedName>
        <fullName evidence="2">Uncharacterized protein</fullName>
    </submittedName>
</protein>
<keyword evidence="1" id="KW-0812">Transmembrane</keyword>
<dbReference type="AlphaFoldDB" id="A0A1F8EWY7"/>